<gene>
    <name evidence="6" type="ORF">PHJA_000967900</name>
</gene>
<dbReference type="InterPro" id="IPR044656">
    <property type="entry name" value="HSP14.7/HSP23.5/HSP23.6-like"/>
</dbReference>
<keyword evidence="2 6" id="KW-0346">Stress response</keyword>
<dbReference type="CDD" id="cd06464">
    <property type="entry name" value="ACD_sHsps-like"/>
    <property type="match status" value="1"/>
</dbReference>
<accession>A0A830BQA7</accession>
<dbReference type="AlphaFoldDB" id="A0A830BQA7"/>
<dbReference type="PANTHER" id="PTHR46991:SF11">
    <property type="entry name" value="SMALL HEAT SHOCK PROTEIN HSPF"/>
    <property type="match status" value="1"/>
</dbReference>
<evidence type="ECO:0000256" key="2">
    <source>
        <dbReference type="ARBA" id="ARBA00023016"/>
    </source>
</evidence>
<dbReference type="SUPFAM" id="SSF49764">
    <property type="entry name" value="HSP20-like chaperones"/>
    <property type="match status" value="1"/>
</dbReference>
<name>A0A830BQA7_9LAMI</name>
<organism evidence="6 7">
    <name type="scientific">Phtheirospermum japonicum</name>
    <dbReference type="NCBI Taxonomy" id="374723"/>
    <lineage>
        <taxon>Eukaryota</taxon>
        <taxon>Viridiplantae</taxon>
        <taxon>Streptophyta</taxon>
        <taxon>Embryophyta</taxon>
        <taxon>Tracheophyta</taxon>
        <taxon>Spermatophyta</taxon>
        <taxon>Magnoliopsida</taxon>
        <taxon>eudicotyledons</taxon>
        <taxon>Gunneridae</taxon>
        <taxon>Pentapetalae</taxon>
        <taxon>asterids</taxon>
        <taxon>lamiids</taxon>
        <taxon>Lamiales</taxon>
        <taxon>Orobanchaceae</taxon>
        <taxon>Orobanchaceae incertae sedis</taxon>
        <taxon>Phtheirospermum</taxon>
    </lineage>
</organism>
<comment type="similarity">
    <text evidence="3 4">Belongs to the small heat shock protein (HSP20) family.</text>
</comment>
<dbReference type="PROSITE" id="PS01031">
    <property type="entry name" value="SHSP"/>
    <property type="match status" value="1"/>
</dbReference>
<dbReference type="Gene3D" id="2.60.40.790">
    <property type="match status" value="1"/>
</dbReference>
<dbReference type="InterPro" id="IPR008978">
    <property type="entry name" value="HSP20-like_chaperone"/>
</dbReference>
<dbReference type="EMBL" id="BMAC01000166">
    <property type="protein sequence ID" value="GFP88242.1"/>
    <property type="molecule type" value="Genomic_DNA"/>
</dbReference>
<evidence type="ECO:0000256" key="4">
    <source>
        <dbReference type="RuleBase" id="RU003616"/>
    </source>
</evidence>
<dbReference type="InterPro" id="IPR002068">
    <property type="entry name" value="A-crystallin/Hsp20_dom"/>
</dbReference>
<comment type="caution">
    <text evidence="6">The sequence shown here is derived from an EMBL/GenBank/DDBJ whole genome shotgun (WGS) entry which is preliminary data.</text>
</comment>
<dbReference type="Proteomes" id="UP000653305">
    <property type="component" value="Unassembled WGS sequence"/>
</dbReference>
<evidence type="ECO:0000256" key="1">
    <source>
        <dbReference type="ARBA" id="ARBA00022946"/>
    </source>
</evidence>
<evidence type="ECO:0000256" key="3">
    <source>
        <dbReference type="PROSITE-ProRule" id="PRU00285"/>
    </source>
</evidence>
<evidence type="ECO:0000313" key="7">
    <source>
        <dbReference type="Proteomes" id="UP000653305"/>
    </source>
</evidence>
<keyword evidence="7" id="KW-1185">Reference proteome</keyword>
<proteinExistence type="inferred from homology"/>
<evidence type="ECO:0000313" key="6">
    <source>
        <dbReference type="EMBL" id="GFP88242.1"/>
    </source>
</evidence>
<dbReference type="OrthoDB" id="1653398at2759"/>
<sequence>MAASSLAKHLLSTRLLSGSLRTERMTLPAASHFVRAKSLRPGRPMTLPAASRRSLCTNAAHSDEPFYVVCGPCPKSQPLSPPVHHEWKARNARDGLHLRFYMPGVSQEGVKLLVLENELIAEGTKKDFEEEDDTVLRFRMPCPPEELFDVIAVKADLRNGMLRVFVPRNEEMRVKEQERTGVIHISVD</sequence>
<evidence type="ECO:0000259" key="5">
    <source>
        <dbReference type="PROSITE" id="PS01031"/>
    </source>
</evidence>
<protein>
    <submittedName>
        <fullName evidence="6">Heat shock 22 kDa protein mitochondrial</fullName>
    </submittedName>
</protein>
<reference evidence="6" key="1">
    <citation type="submission" date="2020-07" db="EMBL/GenBank/DDBJ databases">
        <title>Ethylene signaling mediates host invasion by parasitic plants.</title>
        <authorList>
            <person name="Yoshida S."/>
        </authorList>
    </citation>
    <scope>NUCLEOTIDE SEQUENCE</scope>
    <source>
        <strain evidence="6">Okayama</strain>
    </source>
</reference>
<dbReference type="PANTHER" id="PTHR46991">
    <property type="entry name" value="23.5 KDA HEAT SHOCK PROTEIN, MITOCHONDRIAL"/>
    <property type="match status" value="1"/>
</dbReference>
<keyword evidence="1" id="KW-0809">Transit peptide</keyword>
<dbReference type="Pfam" id="PF00011">
    <property type="entry name" value="HSP20"/>
    <property type="match status" value="1"/>
</dbReference>
<feature type="domain" description="SHSP" evidence="5">
    <location>
        <begin position="74"/>
        <end position="186"/>
    </location>
</feature>